<dbReference type="GeneID" id="34580193"/>
<name>A0A1F5L8R7_PENAI</name>
<dbReference type="PANTHER" id="PTHR24173">
    <property type="entry name" value="ANKYRIN REPEAT CONTAINING"/>
    <property type="match status" value="1"/>
</dbReference>
<organism evidence="4 5">
    <name type="scientific">Penicillium arizonense</name>
    <dbReference type="NCBI Taxonomy" id="1835702"/>
    <lineage>
        <taxon>Eukaryota</taxon>
        <taxon>Fungi</taxon>
        <taxon>Dikarya</taxon>
        <taxon>Ascomycota</taxon>
        <taxon>Pezizomycotina</taxon>
        <taxon>Eurotiomycetes</taxon>
        <taxon>Eurotiomycetidae</taxon>
        <taxon>Eurotiales</taxon>
        <taxon>Aspergillaceae</taxon>
        <taxon>Penicillium</taxon>
    </lineage>
</organism>
<dbReference type="STRING" id="1835702.A0A1F5L8R7"/>
<dbReference type="OrthoDB" id="4367692at2759"/>
<evidence type="ECO:0000256" key="2">
    <source>
        <dbReference type="ARBA" id="ARBA00023043"/>
    </source>
</evidence>
<dbReference type="InterPro" id="IPR002110">
    <property type="entry name" value="Ankyrin_rpt"/>
</dbReference>
<evidence type="ECO:0000313" key="5">
    <source>
        <dbReference type="Proteomes" id="UP000177622"/>
    </source>
</evidence>
<accession>A0A1F5L8R7</accession>
<keyword evidence="5" id="KW-1185">Reference proteome</keyword>
<dbReference type="PROSITE" id="PS50088">
    <property type="entry name" value="ANK_REPEAT"/>
    <property type="match status" value="1"/>
</dbReference>
<sequence length="364" mass="41871">MLEEDRNFLGQTPLHLASVNRDISSLLLDAGHSIDTTDKHGITPLMYAAGMGNSEVVQMLILRGADTTISDTRWGRNFVAYASIDDLRRAEYFENLVNLCEDVNLTFENRNKGTIHENLLHYVRNQKEAQSLLTRGVDHKNDRFVDNVTIVSPGSEPMIDLSTPMAEYAFWLQHEYFRSRNRPTNLAKDRWYERRMSWFRELMDIMQVRDSEIVKSLRKIDVTESRSEQVDQEAISAQSLAHFNSSAFEIVDLNTQRSAPGSLRNRMERSQLRKLDSRTAECSKNKQSDLCGLISGGIVAQTPTVFVYTVNPKDLREWQLKEAYAQKAPAEIPEKLVKDVPWPALDVHQTVYTKTHQRRRIGFH</sequence>
<dbReference type="Pfam" id="PF12796">
    <property type="entry name" value="Ank_2"/>
    <property type="match status" value="1"/>
</dbReference>
<keyword evidence="1" id="KW-0677">Repeat</keyword>
<keyword evidence="2 3" id="KW-0040">ANK repeat</keyword>
<dbReference type="SMART" id="SM00248">
    <property type="entry name" value="ANK"/>
    <property type="match status" value="2"/>
</dbReference>
<dbReference type="RefSeq" id="XP_022484831.1">
    <property type="nucleotide sequence ID" value="XM_022635459.1"/>
</dbReference>
<dbReference type="EMBL" id="LXJU01000022">
    <property type="protein sequence ID" value="OGE49380.1"/>
    <property type="molecule type" value="Genomic_DNA"/>
</dbReference>
<protein>
    <submittedName>
        <fullName evidence="4">Uncharacterized protein</fullName>
    </submittedName>
</protein>
<dbReference type="Gene3D" id="1.25.40.20">
    <property type="entry name" value="Ankyrin repeat-containing domain"/>
    <property type="match status" value="1"/>
</dbReference>
<evidence type="ECO:0000256" key="3">
    <source>
        <dbReference type="PROSITE-ProRule" id="PRU00023"/>
    </source>
</evidence>
<feature type="repeat" description="ANK" evidence="3">
    <location>
        <begin position="40"/>
        <end position="72"/>
    </location>
</feature>
<proteinExistence type="predicted"/>
<dbReference type="AlphaFoldDB" id="A0A1F5L8R7"/>
<dbReference type="Proteomes" id="UP000177622">
    <property type="component" value="Unassembled WGS sequence"/>
</dbReference>
<comment type="caution">
    <text evidence="4">The sequence shown here is derived from an EMBL/GenBank/DDBJ whole genome shotgun (WGS) entry which is preliminary data.</text>
</comment>
<evidence type="ECO:0000256" key="1">
    <source>
        <dbReference type="ARBA" id="ARBA00022737"/>
    </source>
</evidence>
<dbReference type="PROSITE" id="PS50297">
    <property type="entry name" value="ANK_REP_REGION"/>
    <property type="match status" value="1"/>
</dbReference>
<dbReference type="InterPro" id="IPR036770">
    <property type="entry name" value="Ankyrin_rpt-contain_sf"/>
</dbReference>
<evidence type="ECO:0000313" key="4">
    <source>
        <dbReference type="EMBL" id="OGE49380.1"/>
    </source>
</evidence>
<dbReference type="PANTHER" id="PTHR24173:SF40">
    <property type="entry name" value="AGAP006757-PA"/>
    <property type="match status" value="1"/>
</dbReference>
<gene>
    <name evidence="4" type="ORF">PENARI_c022G11913</name>
</gene>
<dbReference type="SUPFAM" id="SSF48403">
    <property type="entry name" value="Ankyrin repeat"/>
    <property type="match status" value="1"/>
</dbReference>
<reference evidence="4 5" key="1">
    <citation type="journal article" date="2016" name="Sci. Rep.">
        <title>Penicillium arizonense, a new, genome sequenced fungal species, reveals a high chemical diversity in secreted metabolites.</title>
        <authorList>
            <person name="Grijseels S."/>
            <person name="Nielsen J.C."/>
            <person name="Randelovic M."/>
            <person name="Nielsen J."/>
            <person name="Nielsen K.F."/>
            <person name="Workman M."/>
            <person name="Frisvad J.C."/>
        </authorList>
    </citation>
    <scope>NUCLEOTIDE SEQUENCE [LARGE SCALE GENOMIC DNA]</scope>
    <source>
        <strain evidence="4 5">CBS 141311</strain>
    </source>
</reference>